<reference evidence="5 6" key="1">
    <citation type="submission" date="2017-11" db="EMBL/GenBank/DDBJ databases">
        <title>De-novo sequencing of pomegranate (Punica granatum L.) genome.</title>
        <authorList>
            <person name="Akparov Z."/>
            <person name="Amiraslanov A."/>
            <person name="Hajiyeva S."/>
            <person name="Abbasov M."/>
            <person name="Kaur K."/>
            <person name="Hamwieh A."/>
            <person name="Solovyev V."/>
            <person name="Salamov A."/>
            <person name="Braich B."/>
            <person name="Kosarev P."/>
            <person name="Mahmoud A."/>
            <person name="Hajiyev E."/>
            <person name="Babayeva S."/>
            <person name="Izzatullayeva V."/>
            <person name="Mammadov A."/>
            <person name="Mammadov A."/>
            <person name="Sharifova S."/>
            <person name="Ojaghi J."/>
            <person name="Eynullazada K."/>
            <person name="Bayramov B."/>
            <person name="Abdulazimova A."/>
            <person name="Shahmuradov I."/>
        </authorList>
    </citation>
    <scope>NUCLEOTIDE SEQUENCE [LARGE SCALE GENOMIC DNA]</scope>
    <source>
        <strain evidence="6">cv. AG2017</strain>
        <tissue evidence="5">Leaf</tissue>
    </source>
</reference>
<keyword evidence="4" id="KW-0560">Oxidoreductase</keyword>
<organism evidence="5 6">
    <name type="scientific">Punica granatum</name>
    <name type="common">Pomegranate</name>
    <dbReference type="NCBI Taxonomy" id="22663"/>
    <lineage>
        <taxon>Eukaryota</taxon>
        <taxon>Viridiplantae</taxon>
        <taxon>Streptophyta</taxon>
        <taxon>Embryophyta</taxon>
        <taxon>Tracheophyta</taxon>
        <taxon>Spermatophyta</taxon>
        <taxon>Magnoliopsida</taxon>
        <taxon>eudicotyledons</taxon>
        <taxon>Gunneridae</taxon>
        <taxon>Pentapetalae</taxon>
        <taxon>rosids</taxon>
        <taxon>malvids</taxon>
        <taxon>Myrtales</taxon>
        <taxon>Lythraceae</taxon>
        <taxon>Punica</taxon>
    </lineage>
</organism>
<dbReference type="STRING" id="22663.A0A2I0JYR8"/>
<dbReference type="AlphaFoldDB" id="A0A2I0JYR8"/>
<evidence type="ECO:0000313" key="5">
    <source>
        <dbReference type="EMBL" id="PKI61461.1"/>
    </source>
</evidence>
<dbReference type="PANTHER" id="PTHR42683">
    <property type="entry name" value="ALDEHYDE REDUCTASE"/>
    <property type="match status" value="1"/>
</dbReference>
<dbReference type="InterPro" id="IPR036291">
    <property type="entry name" value="NAD(P)-bd_dom_sf"/>
</dbReference>
<protein>
    <recommendedName>
        <fullName evidence="7">Alcohol dehydrogenase-like C-terminal domain-containing protein</fullName>
    </recommendedName>
</protein>
<keyword evidence="2" id="KW-0479">Metal-binding</keyword>
<evidence type="ECO:0000313" key="6">
    <source>
        <dbReference type="Proteomes" id="UP000233551"/>
    </source>
</evidence>
<comment type="similarity">
    <text evidence="1">Belongs to the zinc-containing alcohol dehydrogenase family.</text>
</comment>
<dbReference type="Gene3D" id="3.40.50.720">
    <property type="entry name" value="NAD(P)-binding Rossmann-like Domain"/>
    <property type="match status" value="1"/>
</dbReference>
<evidence type="ECO:0008006" key="7">
    <source>
        <dbReference type="Google" id="ProtNLM"/>
    </source>
</evidence>
<dbReference type="InterPro" id="IPR047109">
    <property type="entry name" value="CAD-like"/>
</dbReference>
<name>A0A2I0JYR8_PUNGR</name>
<dbReference type="Gene3D" id="3.90.180.10">
    <property type="entry name" value="Medium-chain alcohol dehydrogenases, catalytic domain"/>
    <property type="match status" value="1"/>
</dbReference>
<sequence>MILTYNTKDRDGSTTYGGYSDIMVTDEHYAVAIPDNLPLDWAPPSLCAGITAYSPLKNYGHNRPGLHVGVVGLGGLGHVTVKFAKAMGPKVTVISTSPSKKEEAIDRLGADWFLVSSDPEQMQVGTMVSKMYIFFRWEDSGWELHRGADGDARNDKLRFRAQYNI</sequence>
<dbReference type="Proteomes" id="UP000233551">
    <property type="component" value="Unassembled WGS sequence"/>
</dbReference>
<comment type="caution">
    <text evidence="5">The sequence shown here is derived from an EMBL/GenBank/DDBJ whole genome shotgun (WGS) entry which is preliminary data.</text>
</comment>
<dbReference type="SUPFAM" id="SSF51735">
    <property type="entry name" value="NAD(P)-binding Rossmann-fold domains"/>
    <property type="match status" value="1"/>
</dbReference>
<dbReference type="GO" id="GO:0016616">
    <property type="term" value="F:oxidoreductase activity, acting on the CH-OH group of donors, NAD or NADP as acceptor"/>
    <property type="evidence" value="ECO:0007669"/>
    <property type="project" value="InterPro"/>
</dbReference>
<gene>
    <name evidence="5" type="ORF">CRG98_018144</name>
</gene>
<evidence type="ECO:0000256" key="2">
    <source>
        <dbReference type="ARBA" id="ARBA00022723"/>
    </source>
</evidence>
<dbReference type="EMBL" id="PGOL01001035">
    <property type="protein sequence ID" value="PKI61461.1"/>
    <property type="molecule type" value="Genomic_DNA"/>
</dbReference>
<evidence type="ECO:0000256" key="3">
    <source>
        <dbReference type="ARBA" id="ARBA00022833"/>
    </source>
</evidence>
<evidence type="ECO:0000256" key="4">
    <source>
        <dbReference type="ARBA" id="ARBA00023002"/>
    </source>
</evidence>
<evidence type="ECO:0000256" key="1">
    <source>
        <dbReference type="ARBA" id="ARBA00008072"/>
    </source>
</evidence>
<keyword evidence="3" id="KW-0862">Zinc</keyword>
<proteinExistence type="inferred from homology"/>
<accession>A0A2I0JYR8</accession>
<dbReference type="GO" id="GO:0046872">
    <property type="term" value="F:metal ion binding"/>
    <property type="evidence" value="ECO:0007669"/>
    <property type="project" value="UniProtKB-KW"/>
</dbReference>
<dbReference type="SUPFAM" id="SSF50129">
    <property type="entry name" value="GroES-like"/>
    <property type="match status" value="1"/>
</dbReference>
<dbReference type="InterPro" id="IPR011032">
    <property type="entry name" value="GroES-like_sf"/>
</dbReference>
<keyword evidence="6" id="KW-1185">Reference proteome</keyword>